<comment type="function">
    <text evidence="6">Involved in correct processing of both the 5' and 3' ends of 23S rRNA precursor. Processes 30S rRNA precursor transcript even in absence of ribonuclease 3 (Rnc); Rnc processes 30S rRNA into smaller rRNA precursors.</text>
</comment>
<dbReference type="SUPFAM" id="SSF69065">
    <property type="entry name" value="RNase III domain-like"/>
    <property type="match status" value="1"/>
</dbReference>
<dbReference type="KEGG" id="bacg:D2962_16025"/>
<keyword evidence="4 6" id="KW-0255">Endonuclease</keyword>
<keyword evidence="6" id="KW-0963">Cytoplasm</keyword>
<organism evidence="9 10">
    <name type="scientific">Biomaibacter acetigenes</name>
    <dbReference type="NCBI Taxonomy" id="2316383"/>
    <lineage>
        <taxon>Bacteria</taxon>
        <taxon>Bacillati</taxon>
        <taxon>Bacillota</taxon>
        <taxon>Clostridia</taxon>
        <taxon>Thermosediminibacterales</taxon>
        <taxon>Tepidanaerobacteraceae</taxon>
        <taxon>Biomaibacter</taxon>
    </lineage>
</organism>
<evidence type="ECO:0000256" key="4">
    <source>
        <dbReference type="ARBA" id="ARBA00022759"/>
    </source>
</evidence>
<feature type="transmembrane region" description="Helical" evidence="7">
    <location>
        <begin position="15"/>
        <end position="35"/>
    </location>
</feature>
<dbReference type="Gene3D" id="1.10.1520.10">
    <property type="entry name" value="Ribonuclease III domain"/>
    <property type="match status" value="1"/>
</dbReference>
<gene>
    <name evidence="6" type="primary">mrnC</name>
    <name evidence="9" type="ORF">D2962_16025</name>
</gene>
<dbReference type="SMART" id="SM00535">
    <property type="entry name" value="RIBOc"/>
    <property type="match status" value="1"/>
</dbReference>
<keyword evidence="3 6" id="KW-0540">Nuclease</keyword>
<protein>
    <recommendedName>
        <fullName evidence="6">Mini-ribonuclease 3</fullName>
        <shortName evidence="6">Mini-3</shortName>
        <shortName evidence="6">Mini-RNase 3</shortName>
        <ecNumber evidence="6">3.1.26.-</ecNumber>
    </recommendedName>
    <alternativeName>
        <fullName evidence="6">Mini-RNase III</fullName>
        <shortName evidence="6">Mini-III</shortName>
    </alternativeName>
</protein>
<comment type="cofactor">
    <cofactor evidence="6">
        <name>Mg(2+)</name>
        <dbReference type="ChEBI" id="CHEBI:18420"/>
    </cofactor>
</comment>
<keyword evidence="1 6" id="KW-0690">Ribosome biogenesis</keyword>
<dbReference type="RefSeq" id="WP_120765924.1">
    <property type="nucleotide sequence ID" value="NZ_CP033169.1"/>
</dbReference>
<evidence type="ECO:0000259" key="8">
    <source>
        <dbReference type="SMART" id="SM00535"/>
    </source>
</evidence>
<evidence type="ECO:0000256" key="2">
    <source>
        <dbReference type="ARBA" id="ARBA00022552"/>
    </source>
</evidence>
<reference evidence="9 10" key="1">
    <citation type="submission" date="2018-10" db="EMBL/GenBank/DDBJ databases">
        <authorList>
            <person name="Zhang X."/>
        </authorList>
    </citation>
    <scope>NUCLEOTIDE SEQUENCE [LARGE SCALE GENOMIC DNA]</scope>
    <source>
        <strain evidence="9 10">SK-G1</strain>
    </source>
</reference>
<accession>A0A3G2R936</accession>
<keyword evidence="7" id="KW-0472">Membrane</keyword>
<dbReference type="PANTHER" id="PTHR34276">
    <property type="entry name" value="MINI-RIBONUCLEASE 3"/>
    <property type="match status" value="1"/>
</dbReference>
<dbReference type="GO" id="GO:0019843">
    <property type="term" value="F:rRNA binding"/>
    <property type="evidence" value="ECO:0007669"/>
    <property type="project" value="UniProtKB-UniRule"/>
</dbReference>
<dbReference type="InterPro" id="IPR000999">
    <property type="entry name" value="RNase_III_dom"/>
</dbReference>
<keyword evidence="10" id="KW-1185">Reference proteome</keyword>
<keyword evidence="6" id="KW-0694">RNA-binding</keyword>
<feature type="domain" description="RNase III" evidence="8">
    <location>
        <begin position="10"/>
        <end position="136"/>
    </location>
</feature>
<evidence type="ECO:0000256" key="5">
    <source>
        <dbReference type="ARBA" id="ARBA00022801"/>
    </source>
</evidence>
<keyword evidence="7" id="KW-0812">Transmembrane</keyword>
<evidence type="ECO:0000313" key="10">
    <source>
        <dbReference type="Proteomes" id="UP000280960"/>
    </source>
</evidence>
<feature type="active site" evidence="6">
    <location>
        <position position="28"/>
    </location>
</feature>
<dbReference type="InterPro" id="IPR036389">
    <property type="entry name" value="RNase_III_sf"/>
</dbReference>
<dbReference type="AlphaFoldDB" id="A0A3G2R936"/>
<comment type="subcellular location">
    <subcellularLocation>
        <location evidence="6">Cytoplasm</location>
    </subcellularLocation>
</comment>
<dbReference type="Proteomes" id="UP000280960">
    <property type="component" value="Chromosome"/>
</dbReference>
<dbReference type="GO" id="GO:0004525">
    <property type="term" value="F:ribonuclease III activity"/>
    <property type="evidence" value="ECO:0007669"/>
    <property type="project" value="InterPro"/>
</dbReference>
<evidence type="ECO:0000256" key="3">
    <source>
        <dbReference type="ARBA" id="ARBA00022722"/>
    </source>
</evidence>
<keyword evidence="6" id="KW-0699">rRNA-binding</keyword>
<dbReference type="PANTHER" id="PTHR34276:SF1">
    <property type="entry name" value="MINI-RIBONUCLEASE 3"/>
    <property type="match status" value="1"/>
</dbReference>
<keyword evidence="5 6" id="KW-0378">Hydrolase</keyword>
<dbReference type="InterPro" id="IPR008226">
    <property type="entry name" value="Mini3_fam"/>
</dbReference>
<dbReference type="GO" id="GO:0005737">
    <property type="term" value="C:cytoplasm"/>
    <property type="evidence" value="ECO:0007669"/>
    <property type="project" value="UniProtKB-SubCell"/>
</dbReference>
<comment type="subunit">
    <text evidence="6">Homodimer.</text>
</comment>
<dbReference type="Pfam" id="PF00636">
    <property type="entry name" value="Ribonuclease_3"/>
    <property type="match status" value="1"/>
</dbReference>
<comment type="similarity">
    <text evidence="6">Belongs to the MrnC RNase family.</text>
</comment>
<sequence length="147" mass="16096">MNNDGEIPGSKPVDAASLSSLALAFVGDAVFNLFVRTMLVGSGKKVRDLHRDSIKFVKASAQADILRKIEGYLTDIEKNIVRVARNTKVNTVPKNADIMDYHYSTGFEALLGYLYLTGQNERLNKILMASFKLLSSPISDAGGRITD</sequence>
<keyword evidence="7" id="KW-1133">Transmembrane helix</keyword>
<dbReference type="EC" id="3.1.26.-" evidence="6"/>
<evidence type="ECO:0000256" key="6">
    <source>
        <dbReference type="HAMAP-Rule" id="MF_01468"/>
    </source>
</evidence>
<dbReference type="GO" id="GO:0006364">
    <property type="term" value="P:rRNA processing"/>
    <property type="evidence" value="ECO:0007669"/>
    <property type="project" value="UniProtKB-UniRule"/>
</dbReference>
<evidence type="ECO:0000313" key="9">
    <source>
        <dbReference type="EMBL" id="AYO31909.1"/>
    </source>
</evidence>
<dbReference type="HAMAP" id="MF_01468">
    <property type="entry name" value="RNase_Mini_III"/>
    <property type="match status" value="1"/>
</dbReference>
<dbReference type="EMBL" id="CP033169">
    <property type="protein sequence ID" value="AYO31909.1"/>
    <property type="molecule type" value="Genomic_DNA"/>
</dbReference>
<evidence type="ECO:0000256" key="1">
    <source>
        <dbReference type="ARBA" id="ARBA00022517"/>
    </source>
</evidence>
<dbReference type="PIRSF" id="PIRSF005520">
    <property type="entry name" value="UCP005520"/>
    <property type="match status" value="1"/>
</dbReference>
<name>A0A3G2R936_9FIRM</name>
<keyword evidence="2 6" id="KW-0698">rRNA processing</keyword>
<evidence type="ECO:0000256" key="7">
    <source>
        <dbReference type="SAM" id="Phobius"/>
    </source>
</evidence>
<keyword evidence="6" id="KW-0460">Magnesium</keyword>
<proteinExistence type="inferred from homology"/>